<evidence type="ECO:0008006" key="4">
    <source>
        <dbReference type="Google" id="ProtNLM"/>
    </source>
</evidence>
<feature type="transmembrane region" description="Helical" evidence="1">
    <location>
        <begin position="234"/>
        <end position="252"/>
    </location>
</feature>
<accession>A0ABW7DDR6</accession>
<feature type="transmembrane region" description="Helical" evidence="1">
    <location>
        <begin position="26"/>
        <end position="48"/>
    </location>
</feature>
<feature type="transmembrane region" description="Helical" evidence="1">
    <location>
        <begin position="100"/>
        <end position="118"/>
    </location>
</feature>
<feature type="transmembrane region" description="Helical" evidence="1">
    <location>
        <begin position="346"/>
        <end position="363"/>
    </location>
</feature>
<keyword evidence="1" id="KW-1133">Transmembrane helix</keyword>
<evidence type="ECO:0000313" key="3">
    <source>
        <dbReference type="Proteomes" id="UP001605918"/>
    </source>
</evidence>
<keyword evidence="1" id="KW-0472">Membrane</keyword>
<dbReference type="Proteomes" id="UP001605918">
    <property type="component" value="Unassembled WGS sequence"/>
</dbReference>
<feature type="transmembrane region" description="Helical" evidence="1">
    <location>
        <begin position="305"/>
        <end position="326"/>
    </location>
</feature>
<feature type="transmembrane region" description="Helical" evidence="1">
    <location>
        <begin position="156"/>
        <end position="174"/>
    </location>
</feature>
<feature type="transmembrane region" description="Helical" evidence="1">
    <location>
        <begin position="208"/>
        <end position="227"/>
    </location>
</feature>
<dbReference type="EMBL" id="JBIEIL010000008">
    <property type="protein sequence ID" value="MFG6206197.1"/>
    <property type="molecule type" value="Genomic_DNA"/>
</dbReference>
<sequence>MLRKTPLHRAAPSFGALSCHDKKPVWLAHIAPAAMIVLFIWLPFGFSLTGLLEEWGVIGLFSRVGVFFLADASSAMPAHALRPLTVFPHAIGYSLDPASFNYWHILLIVALVVKGMATSMLITRIFGTLKWGMLASVLIIVFPADTMQLSFRSIHINWALSLTLIASALFLNALEQKRKACSLAMSALASLLLAAACTMYEVALLLAATPALIVFIRIGASGVIAHFKVFYAQYVIWAAAPIAYIAYVFYTLPQVHSYQSAVVGDSAFNSFKTSFPKIFSLGLNRSILGGWIDAWNITWSEIGSYWYLVVATVTLLGLIAVLARSLRTQALSVAEVQLKWQLTSRVIAVGLILVCLGYLPFIFNPAHMAVSQRTFLYTAPGAILVLLAVLQVLYRYSKISTGIFAAVFIFTGLGAQLFQFQHYIDISKRQQSILDDIAHNFDGNALNKTVLILDYSNELNHDWMFLNPDLSALLFHLYGKPVDALEVCYMPSHEWQQTAPLQRKGTCEETAEGWTLNYPAPFGSQAPVSKKLTEAQVITVEVGNGLTMSASAELQAWREQLSSSTSATGIRLRGITETHPWFAFFKFRNRADDEYHWDFGRWWSMAPPIAGSGWRNTEWRTRRTAHIASAWINAPQASLVFDLEPKPDRYSISGFFSAFANANIRSEMEIQVNGYPVTLQWKENGEFNGHVPQSALKTGRNIIEFVSSVDPAQGGISARLDWIKVVRQHN</sequence>
<feature type="transmembrane region" description="Helical" evidence="1">
    <location>
        <begin position="181"/>
        <end position="202"/>
    </location>
</feature>
<feature type="transmembrane region" description="Helical" evidence="1">
    <location>
        <begin position="125"/>
        <end position="144"/>
    </location>
</feature>
<feature type="transmembrane region" description="Helical" evidence="1">
    <location>
        <begin position="375"/>
        <end position="394"/>
    </location>
</feature>
<keyword evidence="3" id="KW-1185">Reference proteome</keyword>
<keyword evidence="1" id="KW-0812">Transmembrane</keyword>
<evidence type="ECO:0000256" key="1">
    <source>
        <dbReference type="SAM" id="Phobius"/>
    </source>
</evidence>
<protein>
    <recommendedName>
        <fullName evidence="4">Glycosyltransferase RgtA/B/C/D-like domain-containing protein</fullName>
    </recommendedName>
</protein>
<reference evidence="2 3" key="1">
    <citation type="submission" date="2024-10" db="EMBL/GenBank/DDBJ databases">
        <title>Whole genome of Pseudomonas sp Strain RB5.</title>
        <authorList>
            <person name="Selami N."/>
        </authorList>
    </citation>
    <scope>NUCLEOTIDE SEQUENCE [LARGE SCALE GENOMIC DNA]</scope>
    <source>
        <strain evidence="2 3">RB5</strain>
    </source>
</reference>
<proteinExistence type="predicted"/>
<name>A0ABW7DDR6_9PSED</name>
<organism evidence="2 3">
    <name type="scientific">Pseudomonas retamae</name>
    <dbReference type="NCBI Taxonomy" id="702110"/>
    <lineage>
        <taxon>Bacteria</taxon>
        <taxon>Pseudomonadati</taxon>
        <taxon>Pseudomonadota</taxon>
        <taxon>Gammaproteobacteria</taxon>
        <taxon>Pseudomonadales</taxon>
        <taxon>Pseudomonadaceae</taxon>
        <taxon>Pseudomonas</taxon>
    </lineage>
</organism>
<gene>
    <name evidence="2" type="ORF">ACGSLL_17695</name>
</gene>
<dbReference type="RefSeq" id="WP_394507331.1">
    <property type="nucleotide sequence ID" value="NZ_JBIEIL010000008.1"/>
</dbReference>
<comment type="caution">
    <text evidence="2">The sequence shown here is derived from an EMBL/GenBank/DDBJ whole genome shotgun (WGS) entry which is preliminary data.</text>
</comment>
<feature type="transmembrane region" description="Helical" evidence="1">
    <location>
        <begin position="401"/>
        <end position="420"/>
    </location>
</feature>
<evidence type="ECO:0000313" key="2">
    <source>
        <dbReference type="EMBL" id="MFG6206197.1"/>
    </source>
</evidence>
<feature type="transmembrane region" description="Helical" evidence="1">
    <location>
        <begin position="60"/>
        <end position="80"/>
    </location>
</feature>